<name>A0A174JZC7_9FIRM</name>
<evidence type="ECO:0000256" key="1">
    <source>
        <dbReference type="SAM" id="Phobius"/>
    </source>
</evidence>
<gene>
    <name evidence="2" type="ORF">ERS852523_00389</name>
</gene>
<sequence>MQSDPDLLLLKFIFVIEKGLLSVKKQRLIRRNVQMAKILSIEAEASQIRVAEVEVRGKKGRIYNCFCIPAPQGAVEDGQIRDTKTLGENLKAELSQRKIKTKKVYFVTGSTRIASREVRIPFVKANRIQSIVEANATDYFPIDVSKYVLSYSVIDVESQRLEDGKEETKQYHLMVYAAPKAISAAYSEFAENAGLTMTGITYTGDSIYHSVKDEYAKGTHILVKVEYTGTSITVIRDGELTLQRNINYGVDSAAETVRAFPEFGDRLDANEALDVLCSRKCINPFLDMESFDEEISDEDRKLETARAEVTESLRYLIGNISRIMDYYISRHTDTNFDSIVCCGLGAQVRGLMQLLTNELGQQVDVLQEFKNFALPAGGDAQEACLYAAVLSPGTSGVNLMDKVNRKKKEKKETLSGAIIICVVGTVAGVVLTAAGYANRIYQQHEQERLNQRISEESSIEEIYSAYTNAKAQYDNYQNMYQYTNTPNEGLKTFIEELEEKMPSDITVENFSSTGTQVSFSMRVGSKSAAANTIMQLRTFESLSTVTTTGIDEAEDGTVSLSVLCTYSDPAPLDSSEE</sequence>
<evidence type="ECO:0000313" key="2">
    <source>
        <dbReference type="EMBL" id="CUP05173.1"/>
    </source>
</evidence>
<dbReference type="AlphaFoldDB" id="A0A174JZC7"/>
<evidence type="ECO:0000313" key="3">
    <source>
        <dbReference type="Proteomes" id="UP000095712"/>
    </source>
</evidence>
<dbReference type="Pfam" id="PF11104">
    <property type="entry name" value="PilM_2"/>
    <property type="match status" value="1"/>
</dbReference>
<dbReference type="PANTHER" id="PTHR32432">
    <property type="entry name" value="CELL DIVISION PROTEIN FTSA-RELATED"/>
    <property type="match status" value="1"/>
</dbReference>
<organism evidence="2 3">
    <name type="scientific">Blautia wexlerae</name>
    <dbReference type="NCBI Taxonomy" id="418240"/>
    <lineage>
        <taxon>Bacteria</taxon>
        <taxon>Bacillati</taxon>
        <taxon>Bacillota</taxon>
        <taxon>Clostridia</taxon>
        <taxon>Lachnospirales</taxon>
        <taxon>Lachnospiraceae</taxon>
        <taxon>Blautia</taxon>
    </lineage>
</organism>
<dbReference type="InterPro" id="IPR050696">
    <property type="entry name" value="FtsA/MreB"/>
</dbReference>
<keyword evidence="1" id="KW-0472">Membrane</keyword>
<dbReference type="Proteomes" id="UP000095712">
    <property type="component" value="Unassembled WGS sequence"/>
</dbReference>
<feature type="transmembrane region" description="Helical" evidence="1">
    <location>
        <begin position="414"/>
        <end position="437"/>
    </location>
</feature>
<dbReference type="InterPro" id="IPR005883">
    <property type="entry name" value="PilM"/>
</dbReference>
<keyword evidence="1" id="KW-1133">Transmembrane helix</keyword>
<accession>A0A174JZC7</accession>
<dbReference type="CDD" id="cd24049">
    <property type="entry name" value="ASKHA_NBD_PilM"/>
    <property type="match status" value="1"/>
</dbReference>
<reference evidence="2 3" key="1">
    <citation type="submission" date="2015-09" db="EMBL/GenBank/DDBJ databases">
        <authorList>
            <consortium name="Pathogen Informatics"/>
        </authorList>
    </citation>
    <scope>NUCLEOTIDE SEQUENCE [LARGE SCALE GENOMIC DNA]</scope>
    <source>
        <strain evidence="2 3">2789STDY5834911</strain>
    </source>
</reference>
<dbReference type="Gene3D" id="3.30.1490.300">
    <property type="match status" value="1"/>
</dbReference>
<dbReference type="Gene3D" id="3.30.420.40">
    <property type="match status" value="2"/>
</dbReference>
<keyword evidence="1" id="KW-0812">Transmembrane</keyword>
<dbReference type="PANTHER" id="PTHR32432:SF3">
    <property type="entry name" value="ETHANOLAMINE UTILIZATION PROTEIN EUTJ"/>
    <property type="match status" value="1"/>
</dbReference>
<dbReference type="EMBL" id="CZAW01000003">
    <property type="protein sequence ID" value="CUP05173.1"/>
    <property type="molecule type" value="Genomic_DNA"/>
</dbReference>
<protein>
    <submittedName>
        <fullName evidence="2">Type IV pilus assembly protein PilM</fullName>
    </submittedName>
</protein>
<proteinExistence type="predicted"/>